<accession>A0ACC6PM07</accession>
<name>A0ACC6PM07_9ACTN</name>
<organism evidence="1 2">
    <name type="scientific">Streptomyces achmelvichensis</name>
    <dbReference type="NCBI Taxonomy" id="3134111"/>
    <lineage>
        <taxon>Bacteria</taxon>
        <taxon>Bacillati</taxon>
        <taxon>Actinomycetota</taxon>
        <taxon>Actinomycetes</taxon>
        <taxon>Kitasatosporales</taxon>
        <taxon>Streptomycetaceae</taxon>
        <taxon>Streptomyces</taxon>
    </lineage>
</organism>
<keyword evidence="2" id="KW-1185">Reference proteome</keyword>
<dbReference type="Proteomes" id="UP001377168">
    <property type="component" value="Unassembled WGS sequence"/>
</dbReference>
<gene>
    <name evidence="1" type="ORF">WKI67_00470</name>
</gene>
<proteinExistence type="predicted"/>
<evidence type="ECO:0000313" key="2">
    <source>
        <dbReference type="Proteomes" id="UP001377168"/>
    </source>
</evidence>
<reference evidence="1" key="1">
    <citation type="submission" date="2024-03" db="EMBL/GenBank/DDBJ databases">
        <title>Novel Streptomyces species of biotechnological and ecological value are a feature of Machair soil.</title>
        <authorList>
            <person name="Prole J.R."/>
            <person name="Goodfellow M."/>
            <person name="Allenby N."/>
            <person name="Ward A.C."/>
        </authorList>
    </citation>
    <scope>NUCLEOTIDE SEQUENCE</scope>
    <source>
        <strain evidence="1">MS2.AVA.5</strain>
    </source>
</reference>
<evidence type="ECO:0000313" key="1">
    <source>
        <dbReference type="EMBL" id="MEJ8631977.1"/>
    </source>
</evidence>
<dbReference type="EMBL" id="JBBKAJ010000002">
    <property type="protein sequence ID" value="MEJ8631977.1"/>
    <property type="molecule type" value="Genomic_DNA"/>
</dbReference>
<comment type="caution">
    <text evidence="1">The sequence shown here is derived from an EMBL/GenBank/DDBJ whole genome shotgun (WGS) entry which is preliminary data.</text>
</comment>
<protein>
    <submittedName>
        <fullName evidence="1">Uncharacterized protein</fullName>
    </submittedName>
</protein>
<sequence>MFEEEVQRYFHEHAITQRNQSRDRDRHHRPAYDQQLIIGLDDEGVAAAYSHYRPPAENLPEELVLPAGAAIRMLQFLGVAVRYRSQGGKFADQVVAHALWNILDQEPDAAKVYIVGEVDYRNEPSMAMLARAKFLQMTTGGPAPEARLGWWLHVLRRPQADGLRGRELAA</sequence>